<reference evidence="2" key="1">
    <citation type="journal article" date="2015" name="Nature">
        <title>Complex archaea that bridge the gap between prokaryotes and eukaryotes.</title>
        <authorList>
            <person name="Spang A."/>
            <person name="Saw J.H."/>
            <person name="Jorgensen S.L."/>
            <person name="Zaremba-Niedzwiedzka K."/>
            <person name="Martijn J."/>
            <person name="Lind A.E."/>
            <person name="van Eijk R."/>
            <person name="Schleper C."/>
            <person name="Guy L."/>
            <person name="Ettema T.J."/>
        </authorList>
    </citation>
    <scope>NUCLEOTIDE SEQUENCE</scope>
</reference>
<dbReference type="AlphaFoldDB" id="A0A0F9ERX3"/>
<accession>A0A0F9ERX3</accession>
<dbReference type="EMBL" id="LAZR01026345">
    <property type="protein sequence ID" value="KKL69036.1"/>
    <property type="molecule type" value="Genomic_DNA"/>
</dbReference>
<dbReference type="Pfam" id="PF05050">
    <property type="entry name" value="Methyltransf_21"/>
    <property type="match status" value="1"/>
</dbReference>
<dbReference type="Gene3D" id="3.40.50.150">
    <property type="entry name" value="Vaccinia Virus protein VP39"/>
    <property type="match status" value="1"/>
</dbReference>
<comment type="caution">
    <text evidence="2">The sequence shown here is derived from an EMBL/GenBank/DDBJ whole genome shotgun (WGS) entry which is preliminary data.</text>
</comment>
<dbReference type="InterPro" id="IPR006342">
    <property type="entry name" value="FkbM_mtfrase"/>
</dbReference>
<gene>
    <name evidence="2" type="ORF">LCGC14_2118980</name>
</gene>
<evidence type="ECO:0000313" key="2">
    <source>
        <dbReference type="EMBL" id="KKL69036.1"/>
    </source>
</evidence>
<proteinExistence type="predicted"/>
<organism evidence="2">
    <name type="scientific">marine sediment metagenome</name>
    <dbReference type="NCBI Taxonomy" id="412755"/>
    <lineage>
        <taxon>unclassified sequences</taxon>
        <taxon>metagenomes</taxon>
        <taxon>ecological metagenomes</taxon>
    </lineage>
</organism>
<protein>
    <recommendedName>
        <fullName evidence="1">Methyltransferase FkbM domain-containing protein</fullName>
    </recommendedName>
</protein>
<dbReference type="InterPro" id="IPR029063">
    <property type="entry name" value="SAM-dependent_MTases_sf"/>
</dbReference>
<feature type="domain" description="Methyltransferase FkbM" evidence="1">
    <location>
        <begin position="173"/>
        <end position="221"/>
    </location>
</feature>
<name>A0A0F9ERX3_9ZZZZ</name>
<sequence length="285" mass="31552">MRHYAIRKESRGVAWYGRERVGCPESIRRQMRREGAIANANGAYSERTCEVDCFLTVLSSAQGPIFTMLDLGTGWGEWSMALVEVVKRRIVPVRFAGYRSTAVECDPYFCPIAARNTFPGATVRLGAISDRAGMVRINTGRISRRCCGSGLSFKGYFSGSRLLAKLLGIGHRLIKETALVPAFTIDSMMPQMGQVDLVVMDIQGAELLALKGAAQAIESGRVDWWLIGTHGRKLHEKVKPLLQGRYELVVDAPSGQITDITGDYRVEIATGQDGIQLWRRIGERE</sequence>
<dbReference type="SUPFAM" id="SSF53335">
    <property type="entry name" value="S-adenosyl-L-methionine-dependent methyltransferases"/>
    <property type="match status" value="1"/>
</dbReference>
<evidence type="ECO:0000259" key="1">
    <source>
        <dbReference type="Pfam" id="PF05050"/>
    </source>
</evidence>